<keyword evidence="14" id="KW-1185">Reference proteome</keyword>
<evidence type="ECO:0000256" key="5">
    <source>
        <dbReference type="ARBA" id="ARBA00022692"/>
    </source>
</evidence>
<dbReference type="AlphaFoldDB" id="A0A6P4FBL7"/>
<feature type="transmembrane region" description="Helical" evidence="12">
    <location>
        <begin position="436"/>
        <end position="456"/>
    </location>
</feature>
<accession>A0A6P4FBL7</accession>
<evidence type="ECO:0000256" key="1">
    <source>
        <dbReference type="ARBA" id="ARBA00004141"/>
    </source>
</evidence>
<evidence type="ECO:0000256" key="7">
    <source>
        <dbReference type="ARBA" id="ARBA00023136"/>
    </source>
</evidence>
<evidence type="ECO:0000313" key="14">
    <source>
        <dbReference type="Proteomes" id="UP001652680"/>
    </source>
</evidence>
<name>A0A6P4FBL7_DRORH</name>
<dbReference type="PANTHER" id="PTHR13906:SF16">
    <property type="entry name" value="LYSOPHOSPHOLIPID ACYLTRANSFERASE 7"/>
    <property type="match status" value="1"/>
</dbReference>
<keyword evidence="4" id="KW-0808">Transferase</keyword>
<comment type="subcellular location">
    <subcellularLocation>
        <location evidence="1">Membrane</location>
        <topology evidence="1">Multi-pass membrane protein</topology>
    </subcellularLocation>
</comment>
<comment type="pathway">
    <text evidence="9">Phospholipid metabolism.</text>
</comment>
<keyword evidence="8 15" id="KW-0012">Acyltransferase</keyword>
<sequence>MSIDDVIYVICLLACIGAGSYVRKIADEGQRKLVSTALGVIVVVIVSGLHSLHCFASLALGTAAVLLVHPSKGHLVTFVVMFGYLVFFRMFDFYLGIPGHTNMIQMILTLKVSGVAFEKTAAWKRLQAREEQKKNDQRDVNQESLIEITDYDEELQTLTAAEIVHYSFNYIGVLTGPYYRYRTYRDYFEMPFKTHAPSVEATLEKLKYAVFYCALYLTTNYFWPLDYALSDEFFNDRSFVYRLLYVWPTFFTFRARIYTGLTLSECVCTMAGFGAYPDESDPNNGEGPRKRYQHLKRDADKHHYNFTTIVNTRVLEVERCWTFREGMKHWNVCVQYWLAVNVYKLFPSKKYRTGATLLCSAYWHGFRPGHYFCIMGAPFYVSLEDMWDKLVRKNESGTRRRVIDVLFWIFKWFAFSYLGEAFLLSSFGNIWRFYSSVYHIGYISWAAMIALGLYLTSQRKAAERKKNREVEKAAAGDKPDGNAQKEKAQ</sequence>
<evidence type="ECO:0000256" key="4">
    <source>
        <dbReference type="ARBA" id="ARBA00022679"/>
    </source>
</evidence>
<feature type="region of interest" description="Disordered" evidence="11">
    <location>
        <begin position="466"/>
        <end position="489"/>
    </location>
</feature>
<dbReference type="GO" id="GO:0016020">
    <property type="term" value="C:membrane"/>
    <property type="evidence" value="ECO:0007669"/>
    <property type="project" value="UniProtKB-SubCell"/>
</dbReference>
<keyword evidence="7 12" id="KW-0472">Membrane</keyword>
<evidence type="ECO:0000313" key="13">
    <source>
        <dbReference type="EnsemblMetazoa" id="XP_016982876.1"/>
    </source>
</evidence>
<feature type="transmembrane region" description="Helical" evidence="12">
    <location>
        <begin position="38"/>
        <end position="69"/>
    </location>
</feature>
<evidence type="ECO:0000256" key="6">
    <source>
        <dbReference type="ARBA" id="ARBA00022989"/>
    </source>
</evidence>
<reference evidence="15" key="2">
    <citation type="submission" date="2025-04" db="UniProtKB">
        <authorList>
            <consortium name="RefSeq"/>
        </authorList>
    </citation>
    <scope>IDENTIFICATION</scope>
</reference>
<dbReference type="Proteomes" id="UP001652680">
    <property type="component" value="Unassembled WGS sequence"/>
</dbReference>
<protein>
    <recommendedName>
        <fullName evidence="10">Lysophospholipid acyltransferase 7</fullName>
    </recommendedName>
</protein>
<dbReference type="Pfam" id="PF03062">
    <property type="entry name" value="MBOAT"/>
    <property type="match status" value="1"/>
</dbReference>
<gene>
    <name evidence="15" type="primary">LOC108047278</name>
    <name evidence="13" type="synonym">108047278</name>
</gene>
<organism evidence="15">
    <name type="scientific">Drosophila rhopaloa</name>
    <name type="common">Fruit fly</name>
    <dbReference type="NCBI Taxonomy" id="1041015"/>
    <lineage>
        <taxon>Eukaryota</taxon>
        <taxon>Metazoa</taxon>
        <taxon>Ecdysozoa</taxon>
        <taxon>Arthropoda</taxon>
        <taxon>Hexapoda</taxon>
        <taxon>Insecta</taxon>
        <taxon>Pterygota</taxon>
        <taxon>Neoptera</taxon>
        <taxon>Endopterygota</taxon>
        <taxon>Diptera</taxon>
        <taxon>Brachycera</taxon>
        <taxon>Muscomorpha</taxon>
        <taxon>Ephydroidea</taxon>
        <taxon>Drosophilidae</taxon>
        <taxon>Drosophila</taxon>
        <taxon>Sophophora</taxon>
    </lineage>
</organism>
<dbReference type="EnsemblMetazoa" id="XM_017127387.2">
    <property type="protein sequence ID" value="XP_016982876.1"/>
    <property type="gene ID" value="LOC108047278"/>
</dbReference>
<dbReference type="GeneID" id="108047278"/>
<keyword evidence="5 12" id="KW-0812">Transmembrane</keyword>
<feature type="transmembrane region" description="Helical" evidence="12">
    <location>
        <begin position="402"/>
        <end position="424"/>
    </location>
</feature>
<reference evidence="13" key="3">
    <citation type="submission" date="2025-05" db="UniProtKB">
        <authorList>
            <consortium name="EnsemblMetazoa"/>
        </authorList>
    </citation>
    <scope>IDENTIFICATION</scope>
</reference>
<dbReference type="RefSeq" id="XP_016982876.1">
    <property type="nucleotide sequence ID" value="XM_017127387.1"/>
</dbReference>
<comment type="pathway">
    <text evidence="2">Lipid metabolism; phospholipid metabolism.</text>
</comment>
<dbReference type="PANTHER" id="PTHR13906">
    <property type="entry name" value="PORCUPINE"/>
    <property type="match status" value="1"/>
</dbReference>
<dbReference type="OMA" id="TNMIQML"/>
<evidence type="ECO:0000256" key="3">
    <source>
        <dbReference type="ARBA" id="ARBA00010323"/>
    </source>
</evidence>
<dbReference type="GO" id="GO:0030258">
    <property type="term" value="P:lipid modification"/>
    <property type="evidence" value="ECO:0007669"/>
    <property type="project" value="TreeGrafter"/>
</dbReference>
<evidence type="ECO:0000256" key="11">
    <source>
        <dbReference type="SAM" id="MobiDB-lite"/>
    </source>
</evidence>
<dbReference type="InterPro" id="IPR049941">
    <property type="entry name" value="LPLAT_7/PORCN-like"/>
</dbReference>
<evidence type="ECO:0000313" key="15">
    <source>
        <dbReference type="RefSeq" id="XP_016982876.1"/>
    </source>
</evidence>
<proteinExistence type="inferred from homology"/>
<dbReference type="OrthoDB" id="7663182at2759"/>
<evidence type="ECO:0000256" key="10">
    <source>
        <dbReference type="ARBA" id="ARBA00093678"/>
    </source>
</evidence>
<dbReference type="GO" id="GO:0071617">
    <property type="term" value="F:lysophospholipid acyltransferase activity"/>
    <property type="evidence" value="ECO:0007669"/>
    <property type="project" value="TreeGrafter"/>
</dbReference>
<evidence type="ECO:0000256" key="8">
    <source>
        <dbReference type="ARBA" id="ARBA00023315"/>
    </source>
</evidence>
<evidence type="ECO:0000256" key="9">
    <source>
        <dbReference type="ARBA" id="ARBA00025707"/>
    </source>
</evidence>
<reference evidence="14" key="1">
    <citation type="journal article" date="2021" name="Elife">
        <title>Highly contiguous assemblies of 101 drosophilid genomes.</title>
        <authorList>
            <person name="Kim B.Y."/>
            <person name="Wang J.R."/>
            <person name="Miller D.E."/>
            <person name="Barmina O."/>
            <person name="Delaney E."/>
            <person name="Thompson A."/>
            <person name="Comeault A.A."/>
            <person name="Peede D."/>
            <person name="D'Agostino E.R."/>
            <person name="Pelaez J."/>
            <person name="Aguilar J.M."/>
            <person name="Haji D."/>
            <person name="Matsunaga T."/>
            <person name="Armstrong E.E."/>
            <person name="Zych M."/>
            <person name="Ogawa Y."/>
            <person name="Stamenkovic-Radak M."/>
            <person name="Jelic M."/>
            <person name="Veselinovic M.S."/>
            <person name="Tanaskovic M."/>
            <person name="Eric P."/>
            <person name="Gao J.J."/>
            <person name="Katoh T.K."/>
            <person name="Toda M.J."/>
            <person name="Watabe H."/>
            <person name="Watada M."/>
            <person name="Davis J.S."/>
            <person name="Moyle L.C."/>
            <person name="Manoli G."/>
            <person name="Bertolini E."/>
            <person name="Kostal V."/>
            <person name="Hawley R.S."/>
            <person name="Takahashi A."/>
            <person name="Jones C.D."/>
            <person name="Price D.K."/>
            <person name="Whiteman N."/>
            <person name="Kopp A."/>
            <person name="Matute D.R."/>
            <person name="Petrov D.A."/>
        </authorList>
    </citation>
    <scope>NUCLEOTIDE SEQUENCE [LARGE SCALE GENOMIC DNA]</scope>
</reference>
<evidence type="ECO:0000256" key="12">
    <source>
        <dbReference type="SAM" id="Phobius"/>
    </source>
</evidence>
<dbReference type="GO" id="GO:0044233">
    <property type="term" value="C:mitochondria-associated endoplasmic reticulum membrane contact site"/>
    <property type="evidence" value="ECO:0007669"/>
    <property type="project" value="TreeGrafter"/>
</dbReference>
<comment type="similarity">
    <text evidence="3">Belongs to the membrane-bound acyltransferase family.</text>
</comment>
<dbReference type="CTD" id="33900"/>
<keyword evidence="6 12" id="KW-1133">Transmembrane helix</keyword>
<dbReference type="GO" id="GO:0006661">
    <property type="term" value="P:phosphatidylinositol biosynthetic process"/>
    <property type="evidence" value="ECO:0007669"/>
    <property type="project" value="TreeGrafter"/>
</dbReference>
<dbReference type="InterPro" id="IPR004299">
    <property type="entry name" value="MBOAT_fam"/>
</dbReference>
<feature type="transmembrane region" description="Helical" evidence="12">
    <location>
        <begin position="6"/>
        <end position="26"/>
    </location>
</feature>
<evidence type="ECO:0000256" key="2">
    <source>
        <dbReference type="ARBA" id="ARBA00005074"/>
    </source>
</evidence>
<feature type="transmembrane region" description="Helical" evidence="12">
    <location>
        <begin position="75"/>
        <end position="97"/>
    </location>
</feature>